<dbReference type="GO" id="GO:0004888">
    <property type="term" value="F:transmembrane signaling receptor activity"/>
    <property type="evidence" value="ECO:0007669"/>
    <property type="project" value="TreeGrafter"/>
</dbReference>
<protein>
    <submittedName>
        <fullName evidence="13">HAMP domain-containing protein</fullName>
    </submittedName>
</protein>
<dbReference type="FunFam" id="1.10.287.950:FF:000001">
    <property type="entry name" value="Methyl-accepting chemotaxis sensory transducer"/>
    <property type="match status" value="1"/>
</dbReference>
<keyword evidence="2" id="KW-1003">Cell membrane</keyword>
<evidence type="ECO:0000259" key="12">
    <source>
        <dbReference type="PROSITE" id="PS50885"/>
    </source>
</evidence>
<dbReference type="SMART" id="SM00283">
    <property type="entry name" value="MA"/>
    <property type="match status" value="1"/>
</dbReference>
<gene>
    <name evidence="13" type="ORF">GKC30_07870</name>
</gene>
<dbReference type="AlphaFoldDB" id="A0A7K1KN92"/>
<feature type="region of interest" description="Disordered" evidence="9">
    <location>
        <begin position="627"/>
        <end position="655"/>
    </location>
</feature>
<evidence type="ECO:0000256" key="7">
    <source>
        <dbReference type="ARBA" id="ARBA00029447"/>
    </source>
</evidence>
<feature type="domain" description="HAMP" evidence="12">
    <location>
        <begin position="340"/>
        <end position="392"/>
    </location>
</feature>
<dbReference type="InterPro" id="IPR051310">
    <property type="entry name" value="MCP_chemotaxis"/>
</dbReference>
<accession>A0A7K1KN92</accession>
<dbReference type="GO" id="GO:0005886">
    <property type="term" value="C:plasma membrane"/>
    <property type="evidence" value="ECO:0007669"/>
    <property type="project" value="UniProtKB-SubCell"/>
</dbReference>
<dbReference type="InterPro" id="IPR033479">
    <property type="entry name" value="dCache_1"/>
</dbReference>
<evidence type="ECO:0000256" key="1">
    <source>
        <dbReference type="ARBA" id="ARBA00004651"/>
    </source>
</evidence>
<evidence type="ECO:0000259" key="11">
    <source>
        <dbReference type="PROSITE" id="PS50111"/>
    </source>
</evidence>
<dbReference type="InterPro" id="IPR003660">
    <property type="entry name" value="HAMP_dom"/>
</dbReference>
<organism evidence="13 14">
    <name type="scientific">Pseudodesulfovibrio alkaliphilus</name>
    <dbReference type="NCBI Taxonomy" id="2661613"/>
    <lineage>
        <taxon>Bacteria</taxon>
        <taxon>Pseudomonadati</taxon>
        <taxon>Thermodesulfobacteriota</taxon>
        <taxon>Desulfovibrionia</taxon>
        <taxon>Desulfovibrionales</taxon>
        <taxon>Desulfovibrionaceae</taxon>
    </lineage>
</organism>
<feature type="transmembrane region" description="Helical" evidence="10">
    <location>
        <begin position="12"/>
        <end position="31"/>
    </location>
</feature>
<dbReference type="Proteomes" id="UP000461162">
    <property type="component" value="Unassembled WGS sequence"/>
</dbReference>
<name>A0A7K1KN92_9BACT</name>
<dbReference type="Gene3D" id="3.30.450.20">
    <property type="entry name" value="PAS domain"/>
    <property type="match status" value="2"/>
</dbReference>
<keyword evidence="6 10" id="KW-0472">Membrane</keyword>
<evidence type="ECO:0000256" key="10">
    <source>
        <dbReference type="SAM" id="Phobius"/>
    </source>
</evidence>
<dbReference type="SMART" id="SM00304">
    <property type="entry name" value="HAMP"/>
    <property type="match status" value="1"/>
</dbReference>
<keyword evidence="8" id="KW-0807">Transducer</keyword>
<dbReference type="EMBL" id="WODC01000004">
    <property type="protein sequence ID" value="MUM77545.1"/>
    <property type="molecule type" value="Genomic_DNA"/>
</dbReference>
<evidence type="ECO:0000313" key="13">
    <source>
        <dbReference type="EMBL" id="MUM77545.1"/>
    </source>
</evidence>
<evidence type="ECO:0000256" key="3">
    <source>
        <dbReference type="ARBA" id="ARBA00022500"/>
    </source>
</evidence>
<evidence type="ECO:0000256" key="6">
    <source>
        <dbReference type="ARBA" id="ARBA00023136"/>
    </source>
</evidence>
<proteinExistence type="inferred from homology"/>
<dbReference type="PROSITE" id="PS50111">
    <property type="entry name" value="CHEMOTAXIS_TRANSDUC_2"/>
    <property type="match status" value="1"/>
</dbReference>
<dbReference type="SUPFAM" id="SSF58104">
    <property type="entry name" value="Methyl-accepting chemotaxis protein (MCP) signaling domain"/>
    <property type="match status" value="1"/>
</dbReference>
<evidence type="ECO:0000313" key="14">
    <source>
        <dbReference type="Proteomes" id="UP000461162"/>
    </source>
</evidence>
<comment type="caution">
    <text evidence="13">The sequence shown here is derived from an EMBL/GenBank/DDBJ whole genome shotgun (WGS) entry which is preliminary data.</text>
</comment>
<evidence type="ECO:0000256" key="5">
    <source>
        <dbReference type="ARBA" id="ARBA00022989"/>
    </source>
</evidence>
<dbReference type="PANTHER" id="PTHR43531">
    <property type="entry name" value="PROTEIN ICFG"/>
    <property type="match status" value="1"/>
</dbReference>
<keyword evidence="14" id="KW-1185">Reference proteome</keyword>
<evidence type="ECO:0000256" key="8">
    <source>
        <dbReference type="PROSITE-ProRule" id="PRU00284"/>
    </source>
</evidence>
<sequence length="655" mass="70459">MRFQDWSLKLKILLPTFLIVALVLTVSTWIMTDKSRSLAVEQAEALAGNMARSYSLDVGQTLGRAMDVTRTLAAMFEEGANYPTIPDREYLDGVLKKTLTANPELSGAWCTFLPGRFDDREEEYADVYKGAYRNWYHIVDGQVRDSFVGTEGISGDWFDIPMAGNVETITKPYPWEADGSTFWLSSTGHPVKKGGTNIGVVGVDFYLTDLQKMVESIRVFETGYAFLLANDGTFLAHRNRDYIGKNIGDFQTPEVRQKLLDAIRSGRPFSDVKLSAATGAESYYSYQPIRIGRTTTPWSLAVTVPLDTVRAEANAIAWTSAGIGVAAMVILFVVLYVIANIITRPVAQGIEFAMSLAGGDLTREMNVYQKDEVGKLADALRTMSGRLREVIGSVLAATNNVATGSEELSASSQNLSQGATEQASAVEEVAASMEQMAANVQGNAESAANTREMATRAARDAEESGQAVAQAMGAMTDIAEKISVIEEIARQTNLLALNAAIEAARAGEHGKGFAVVAAEVRKLAERSGQAAAEISELSTATARVARDAGTKLDKLVPDIRETARLIENIAVASNEQNAGMAQISAAVQQLDMVIQQNAAASEEVSSTSESLAAEAVQLQQSVAFFRVDRGSGGQRPARPRALPGPAGEDGGFERY</sequence>
<keyword evidence="5 10" id="KW-1133">Transmembrane helix</keyword>
<reference evidence="13 14" key="1">
    <citation type="submission" date="2019-11" db="EMBL/GenBank/DDBJ databases">
        <title>Pseudodesulfovibrio alkaliphilus, sp. nov., an alkaliphilic sulfate-reducing bacteria from mud volcano of Taman peninsula, Russia.</title>
        <authorList>
            <person name="Frolova A."/>
            <person name="Merkel A.Y."/>
            <person name="Slobodkin A.I."/>
        </authorList>
    </citation>
    <scope>NUCLEOTIDE SEQUENCE [LARGE SCALE GENOMIC DNA]</scope>
    <source>
        <strain evidence="13 14">F-1</strain>
    </source>
</reference>
<dbReference type="RefSeq" id="WP_155933789.1">
    <property type="nucleotide sequence ID" value="NZ_WODC01000004.1"/>
</dbReference>
<comment type="subcellular location">
    <subcellularLocation>
        <location evidence="1">Cell membrane</location>
        <topology evidence="1">Multi-pass membrane protein</topology>
    </subcellularLocation>
</comment>
<keyword evidence="4 10" id="KW-0812">Transmembrane</keyword>
<dbReference type="GO" id="GO:0006935">
    <property type="term" value="P:chemotaxis"/>
    <property type="evidence" value="ECO:0007669"/>
    <property type="project" value="UniProtKB-KW"/>
</dbReference>
<dbReference type="Gene3D" id="1.10.287.950">
    <property type="entry name" value="Methyl-accepting chemotaxis protein"/>
    <property type="match status" value="1"/>
</dbReference>
<dbReference type="InterPro" id="IPR004089">
    <property type="entry name" value="MCPsignal_dom"/>
</dbReference>
<dbReference type="CDD" id="cd12912">
    <property type="entry name" value="PDC2_MCP_like"/>
    <property type="match status" value="1"/>
</dbReference>
<evidence type="ECO:0000256" key="4">
    <source>
        <dbReference type="ARBA" id="ARBA00022692"/>
    </source>
</evidence>
<comment type="similarity">
    <text evidence="7">Belongs to the methyl-accepting chemotaxis (MCP) protein family.</text>
</comment>
<dbReference type="Pfam" id="PF02743">
    <property type="entry name" value="dCache_1"/>
    <property type="match status" value="1"/>
</dbReference>
<keyword evidence="3" id="KW-0145">Chemotaxis</keyword>
<feature type="compositionally biased region" description="Low complexity" evidence="9">
    <location>
        <begin position="634"/>
        <end position="646"/>
    </location>
</feature>
<dbReference type="CDD" id="cd11386">
    <property type="entry name" value="MCP_signal"/>
    <property type="match status" value="1"/>
</dbReference>
<dbReference type="PROSITE" id="PS50885">
    <property type="entry name" value="HAMP"/>
    <property type="match status" value="1"/>
</dbReference>
<dbReference type="GO" id="GO:0007165">
    <property type="term" value="P:signal transduction"/>
    <property type="evidence" value="ECO:0007669"/>
    <property type="project" value="UniProtKB-KW"/>
</dbReference>
<dbReference type="PANTHER" id="PTHR43531:SF11">
    <property type="entry name" value="METHYL-ACCEPTING CHEMOTAXIS PROTEIN 3"/>
    <property type="match status" value="1"/>
</dbReference>
<dbReference type="CDD" id="cd06225">
    <property type="entry name" value="HAMP"/>
    <property type="match status" value="1"/>
</dbReference>
<dbReference type="CDD" id="cd12913">
    <property type="entry name" value="PDC1_MCP_like"/>
    <property type="match status" value="1"/>
</dbReference>
<dbReference type="Pfam" id="PF00015">
    <property type="entry name" value="MCPsignal"/>
    <property type="match status" value="1"/>
</dbReference>
<evidence type="ECO:0000256" key="2">
    <source>
        <dbReference type="ARBA" id="ARBA00022475"/>
    </source>
</evidence>
<evidence type="ECO:0000256" key="9">
    <source>
        <dbReference type="SAM" id="MobiDB-lite"/>
    </source>
</evidence>
<feature type="transmembrane region" description="Helical" evidence="10">
    <location>
        <begin position="315"/>
        <end position="338"/>
    </location>
</feature>
<feature type="domain" description="Methyl-accepting transducer" evidence="11">
    <location>
        <begin position="397"/>
        <end position="612"/>
    </location>
</feature>
<dbReference type="Pfam" id="PF00672">
    <property type="entry name" value="HAMP"/>
    <property type="match status" value="1"/>
</dbReference>